<accession>A0AAV5ME05</accession>
<sequence>MVETRGKVAALLKRQGVNVKGLLKAASAKEEEPQSYIDCTEILQAFSSFSDINYHY</sequence>
<name>A0AAV5ME05_9ROSI</name>
<organism evidence="1 2">
    <name type="scientific">Rubroshorea leprosula</name>
    <dbReference type="NCBI Taxonomy" id="152421"/>
    <lineage>
        <taxon>Eukaryota</taxon>
        <taxon>Viridiplantae</taxon>
        <taxon>Streptophyta</taxon>
        <taxon>Embryophyta</taxon>
        <taxon>Tracheophyta</taxon>
        <taxon>Spermatophyta</taxon>
        <taxon>Magnoliopsida</taxon>
        <taxon>eudicotyledons</taxon>
        <taxon>Gunneridae</taxon>
        <taxon>Pentapetalae</taxon>
        <taxon>rosids</taxon>
        <taxon>malvids</taxon>
        <taxon>Malvales</taxon>
        <taxon>Dipterocarpaceae</taxon>
        <taxon>Rubroshorea</taxon>
    </lineage>
</organism>
<proteinExistence type="predicted"/>
<dbReference type="EMBL" id="BPVZ01000247">
    <property type="protein sequence ID" value="GKV48130.1"/>
    <property type="molecule type" value="Genomic_DNA"/>
</dbReference>
<reference evidence="1 2" key="1">
    <citation type="journal article" date="2021" name="Commun. Biol.">
        <title>The genome of Shorea leprosula (Dipterocarpaceae) highlights the ecological relevance of drought in aseasonal tropical rainforests.</title>
        <authorList>
            <person name="Ng K.K.S."/>
            <person name="Kobayashi M.J."/>
            <person name="Fawcett J.A."/>
            <person name="Hatakeyama M."/>
            <person name="Paape T."/>
            <person name="Ng C.H."/>
            <person name="Ang C.C."/>
            <person name="Tnah L.H."/>
            <person name="Lee C.T."/>
            <person name="Nishiyama T."/>
            <person name="Sese J."/>
            <person name="O'Brien M.J."/>
            <person name="Copetti D."/>
            <person name="Mohd Noor M.I."/>
            <person name="Ong R.C."/>
            <person name="Putra M."/>
            <person name="Sireger I.Z."/>
            <person name="Indrioko S."/>
            <person name="Kosugi Y."/>
            <person name="Izuno A."/>
            <person name="Isagi Y."/>
            <person name="Lee S.L."/>
            <person name="Shimizu K.K."/>
        </authorList>
    </citation>
    <scope>NUCLEOTIDE SEQUENCE [LARGE SCALE GENOMIC DNA]</scope>
    <source>
        <strain evidence="1">214</strain>
    </source>
</reference>
<keyword evidence="2" id="KW-1185">Reference proteome</keyword>
<protein>
    <submittedName>
        <fullName evidence="1">Uncharacterized protein</fullName>
    </submittedName>
</protein>
<evidence type="ECO:0000313" key="2">
    <source>
        <dbReference type="Proteomes" id="UP001054252"/>
    </source>
</evidence>
<comment type="caution">
    <text evidence="1">The sequence shown here is derived from an EMBL/GenBank/DDBJ whole genome shotgun (WGS) entry which is preliminary data.</text>
</comment>
<gene>
    <name evidence="1" type="ORF">SLEP1_g54961</name>
</gene>
<evidence type="ECO:0000313" key="1">
    <source>
        <dbReference type="EMBL" id="GKV48130.1"/>
    </source>
</evidence>
<dbReference type="AlphaFoldDB" id="A0AAV5ME05"/>
<dbReference type="Proteomes" id="UP001054252">
    <property type="component" value="Unassembled WGS sequence"/>
</dbReference>